<dbReference type="EMBL" id="JBJHQH010000010">
    <property type="protein sequence ID" value="MFK9092797.1"/>
    <property type="molecule type" value="Genomic_DNA"/>
</dbReference>
<organism evidence="1 2">
    <name type="scientific">Bacillus salipaludis</name>
    <dbReference type="NCBI Taxonomy" id="2547811"/>
    <lineage>
        <taxon>Bacteria</taxon>
        <taxon>Bacillati</taxon>
        <taxon>Bacillota</taxon>
        <taxon>Bacilli</taxon>
        <taxon>Bacillales</taxon>
        <taxon>Bacillaceae</taxon>
        <taxon>Bacillus</taxon>
    </lineage>
</organism>
<proteinExistence type="predicted"/>
<accession>A0ABW8RJK4</accession>
<gene>
    <name evidence="1" type="ORF">ACJEBI_15090</name>
</gene>
<dbReference type="Proteomes" id="UP001623041">
    <property type="component" value="Unassembled WGS sequence"/>
</dbReference>
<reference evidence="1 2" key="1">
    <citation type="submission" date="2024-11" db="EMBL/GenBank/DDBJ databases">
        <authorList>
            <person name="Lucas J.A."/>
        </authorList>
    </citation>
    <scope>NUCLEOTIDE SEQUENCE [LARGE SCALE GENOMIC DNA]</scope>
    <source>
        <strain evidence="1 2">Z 5.4</strain>
    </source>
</reference>
<keyword evidence="2" id="KW-1185">Reference proteome</keyword>
<dbReference type="RefSeq" id="WP_406581373.1">
    <property type="nucleotide sequence ID" value="NZ_JBJHQH010000010.1"/>
</dbReference>
<evidence type="ECO:0000313" key="1">
    <source>
        <dbReference type="EMBL" id="MFK9092797.1"/>
    </source>
</evidence>
<evidence type="ECO:0000313" key="2">
    <source>
        <dbReference type="Proteomes" id="UP001623041"/>
    </source>
</evidence>
<comment type="caution">
    <text evidence="1">The sequence shown here is derived from an EMBL/GenBank/DDBJ whole genome shotgun (WGS) entry which is preliminary data.</text>
</comment>
<name>A0ABW8RJK4_9BACI</name>
<protein>
    <submittedName>
        <fullName evidence="1">Uncharacterized protein</fullName>
    </submittedName>
</protein>
<sequence length="24" mass="2580">MITNNYFTAPAVKLATSNNVVLVV</sequence>